<dbReference type="PANTHER" id="PTHR32347:SF14">
    <property type="entry name" value="EFFLUX SYSTEM COMPONENT YKNX-RELATED"/>
    <property type="match status" value="1"/>
</dbReference>
<gene>
    <name evidence="8" type="ORF">CEK71_17565</name>
</gene>
<name>A0A1Z4C2J7_9GAMM</name>
<evidence type="ECO:0000256" key="5">
    <source>
        <dbReference type="SAM" id="Phobius"/>
    </source>
</evidence>
<dbReference type="AlphaFoldDB" id="A0A1Z4C2J7"/>
<dbReference type="InterPro" id="IPR058792">
    <property type="entry name" value="Beta-barrel_RND_2"/>
</dbReference>
<dbReference type="PANTHER" id="PTHR32347">
    <property type="entry name" value="EFFLUX SYSTEM COMPONENT YKNX-RELATED"/>
    <property type="match status" value="1"/>
</dbReference>
<dbReference type="Pfam" id="PF25973">
    <property type="entry name" value="BSH_CzcB"/>
    <property type="match status" value="1"/>
</dbReference>
<keyword evidence="5" id="KW-0472">Membrane</keyword>
<dbReference type="GO" id="GO:0016020">
    <property type="term" value="C:membrane"/>
    <property type="evidence" value="ECO:0007669"/>
    <property type="project" value="InterPro"/>
</dbReference>
<evidence type="ECO:0000256" key="3">
    <source>
        <dbReference type="ARBA" id="ARBA00023054"/>
    </source>
</evidence>
<keyword evidence="5" id="KW-0812">Transmembrane</keyword>
<dbReference type="NCBIfam" id="TIGR01730">
    <property type="entry name" value="RND_mfp"/>
    <property type="match status" value="1"/>
</dbReference>
<dbReference type="GO" id="GO:0030313">
    <property type="term" value="C:cell envelope"/>
    <property type="evidence" value="ECO:0007669"/>
    <property type="project" value="UniProtKB-SubCell"/>
</dbReference>
<dbReference type="Pfam" id="PF25954">
    <property type="entry name" value="Beta-barrel_RND_2"/>
    <property type="match status" value="1"/>
</dbReference>
<feature type="transmembrane region" description="Helical" evidence="5">
    <location>
        <begin position="22"/>
        <end position="43"/>
    </location>
</feature>
<dbReference type="OrthoDB" id="9791520at2"/>
<evidence type="ECO:0000256" key="1">
    <source>
        <dbReference type="ARBA" id="ARBA00004196"/>
    </source>
</evidence>
<dbReference type="EMBL" id="CP022129">
    <property type="protein sequence ID" value="ASF47729.1"/>
    <property type="molecule type" value="Genomic_DNA"/>
</dbReference>
<dbReference type="KEGG" id="mpsy:CEK71_17565"/>
<dbReference type="InterPro" id="IPR006143">
    <property type="entry name" value="RND_pump_MFP"/>
</dbReference>
<dbReference type="InterPro" id="IPR050465">
    <property type="entry name" value="UPF0194_transport"/>
</dbReference>
<proteinExistence type="inferred from homology"/>
<comment type="subcellular location">
    <subcellularLocation>
        <location evidence="1">Cell envelope</location>
    </subcellularLocation>
</comment>
<dbReference type="Gene3D" id="2.40.30.170">
    <property type="match status" value="1"/>
</dbReference>
<evidence type="ECO:0000259" key="6">
    <source>
        <dbReference type="Pfam" id="PF25954"/>
    </source>
</evidence>
<accession>A0A1Z4C2J7</accession>
<evidence type="ECO:0000259" key="7">
    <source>
        <dbReference type="Pfam" id="PF25973"/>
    </source>
</evidence>
<protein>
    <submittedName>
        <fullName evidence="8">Efflux transporter periplasmic adaptor subunit</fullName>
    </submittedName>
</protein>
<sequence>MQTQKDITKVLEIGDHSGKSRWLWWLLAAMILLFVLVGVLWMGQPAPVLYQTEKARRGDLVVTVSATGTLSPVNEVQVGIEVSGTIEKVFADYNDQVKVGQVLAKLDTRRLEAQTQQSESALEVVKAKVLQAEATLQETQLKLDRYNQTRQLSGGKVPASVEMDTARANLTRAKADLASAKASVLQSENTYKDNRIQLNKAVVHSPINGVVLERSIEPGQTVASSFESPVLFKLAEDLTKMALQVDVDEADIGSIREGQEATFTVDAYPDRTFPALITQVRYGSETVDGVVTYKTVLAVDNTSLSLRPGMTATATITVSKKADVLLVSNAVLRFFPPQASAAEKKSSGGLLSALLPHPPASASKPEAVLNTTGNQQQVWTISQGNLKPVAISKGATDGAFTEIAGGAVDTGTELVTGILETSHQ</sequence>
<feature type="coiled-coil region" evidence="4">
    <location>
        <begin position="122"/>
        <end position="183"/>
    </location>
</feature>
<dbReference type="Gene3D" id="1.10.287.470">
    <property type="entry name" value="Helix hairpin bin"/>
    <property type="match status" value="1"/>
</dbReference>
<dbReference type="SUPFAM" id="SSF111369">
    <property type="entry name" value="HlyD-like secretion proteins"/>
    <property type="match status" value="1"/>
</dbReference>
<dbReference type="RefSeq" id="WP_088620599.1">
    <property type="nucleotide sequence ID" value="NZ_CP022129.1"/>
</dbReference>
<keyword evidence="5" id="KW-1133">Transmembrane helix</keyword>
<comment type="similarity">
    <text evidence="2">Belongs to the membrane fusion protein (MFP) (TC 8.A.1) family.</text>
</comment>
<keyword evidence="9" id="KW-1185">Reference proteome</keyword>
<evidence type="ECO:0000313" key="8">
    <source>
        <dbReference type="EMBL" id="ASF47729.1"/>
    </source>
</evidence>
<dbReference type="Gene3D" id="2.40.50.100">
    <property type="match status" value="1"/>
</dbReference>
<feature type="domain" description="CusB-like beta-barrel" evidence="6">
    <location>
        <begin position="243"/>
        <end position="317"/>
    </location>
</feature>
<feature type="domain" description="CzcB-like barrel-sandwich hybrid" evidence="7">
    <location>
        <begin position="76"/>
        <end position="225"/>
    </location>
</feature>
<dbReference type="InterPro" id="IPR058647">
    <property type="entry name" value="BSH_CzcB-like"/>
</dbReference>
<evidence type="ECO:0000256" key="2">
    <source>
        <dbReference type="ARBA" id="ARBA00009477"/>
    </source>
</evidence>
<dbReference type="Proteomes" id="UP000197019">
    <property type="component" value="Chromosome"/>
</dbReference>
<organism evidence="8 9">
    <name type="scientific">Methylovulum psychrotolerans</name>
    <dbReference type="NCBI Taxonomy" id="1704499"/>
    <lineage>
        <taxon>Bacteria</taxon>
        <taxon>Pseudomonadati</taxon>
        <taxon>Pseudomonadota</taxon>
        <taxon>Gammaproteobacteria</taxon>
        <taxon>Methylococcales</taxon>
        <taxon>Methylococcaceae</taxon>
        <taxon>Methylovulum</taxon>
    </lineage>
</organism>
<evidence type="ECO:0000313" key="9">
    <source>
        <dbReference type="Proteomes" id="UP000197019"/>
    </source>
</evidence>
<reference evidence="8 9" key="1">
    <citation type="submission" date="2017-06" db="EMBL/GenBank/DDBJ databases">
        <title>Genome Sequencing of the methanotroph Methylovulum psychrotolerants str. HV10-M2 isolated from a high-altitude environment.</title>
        <authorList>
            <person name="Mateos-Rivera A."/>
        </authorList>
    </citation>
    <scope>NUCLEOTIDE SEQUENCE [LARGE SCALE GENOMIC DNA]</scope>
    <source>
        <strain evidence="8 9">HV10_M2</strain>
    </source>
</reference>
<evidence type="ECO:0000256" key="4">
    <source>
        <dbReference type="SAM" id="Coils"/>
    </source>
</evidence>
<dbReference type="GO" id="GO:0022857">
    <property type="term" value="F:transmembrane transporter activity"/>
    <property type="evidence" value="ECO:0007669"/>
    <property type="project" value="InterPro"/>
</dbReference>
<keyword evidence="3 4" id="KW-0175">Coiled coil</keyword>